<dbReference type="PANTHER" id="PTHR43798:SF33">
    <property type="entry name" value="HYDROLASE, PUTATIVE (AFU_ORTHOLOGUE AFUA_2G14860)-RELATED"/>
    <property type="match status" value="1"/>
</dbReference>
<evidence type="ECO:0000259" key="1">
    <source>
        <dbReference type="Pfam" id="PF12697"/>
    </source>
</evidence>
<dbReference type="RefSeq" id="WP_353438264.1">
    <property type="nucleotide sequence ID" value="NZ_CP099959.1"/>
</dbReference>
<gene>
    <name evidence="2" type="ORF">NKE59_06985</name>
</gene>
<dbReference type="InterPro" id="IPR000073">
    <property type="entry name" value="AB_hydrolase_1"/>
</dbReference>
<dbReference type="GO" id="GO:0016787">
    <property type="term" value="F:hydrolase activity"/>
    <property type="evidence" value="ECO:0007669"/>
    <property type="project" value="UniProtKB-KW"/>
</dbReference>
<dbReference type="GO" id="GO:0016020">
    <property type="term" value="C:membrane"/>
    <property type="evidence" value="ECO:0007669"/>
    <property type="project" value="TreeGrafter"/>
</dbReference>
<dbReference type="AlphaFoldDB" id="A0AAU8A0U1"/>
<dbReference type="SUPFAM" id="SSF53474">
    <property type="entry name" value="alpha/beta-Hydrolases"/>
    <property type="match status" value="1"/>
</dbReference>
<keyword evidence="2" id="KW-0378">Hydrolase</keyword>
<protein>
    <submittedName>
        <fullName evidence="2">Alpha/beta fold hydrolase</fullName>
    </submittedName>
</protein>
<organism evidence="2">
    <name type="scientific">Polynucleobacter sp. UK-FUSCHL-C3</name>
    <dbReference type="NCBI Taxonomy" id="2955208"/>
    <lineage>
        <taxon>Bacteria</taxon>
        <taxon>Pseudomonadati</taxon>
        <taxon>Pseudomonadota</taxon>
        <taxon>Betaproteobacteria</taxon>
        <taxon>Burkholderiales</taxon>
        <taxon>Burkholderiaceae</taxon>
        <taxon>Polynucleobacter</taxon>
    </lineage>
</organism>
<dbReference type="EMBL" id="CP099959">
    <property type="protein sequence ID" value="XCC57235.1"/>
    <property type="molecule type" value="Genomic_DNA"/>
</dbReference>
<dbReference type="InterPro" id="IPR050266">
    <property type="entry name" value="AB_hydrolase_sf"/>
</dbReference>
<dbReference type="Gene3D" id="3.40.50.1820">
    <property type="entry name" value="alpha/beta hydrolase"/>
    <property type="match status" value="1"/>
</dbReference>
<sequence length="290" mass="31792">MNTMNRVPYDWPNRQISRSVEVAGLAWHVQISGKGPLILLLHGTGSSTHSWAELTPILNKEAQILNLDLPGHAFTLGAPIDSLKLEEIARSLIGLVQELKLPWPTMVVGHSAGAPLALAFAVQAKVKPQIIIGFNPSLIPPPPSYTQFFGPMLGPVTKSATLASILAKIAPMSGMTDRLLDSTNTNLPETNRNYYRRLFTSPDHVRGAMNFMASANISQVLSASSNLPSKLIWVIGESDQWVPEIGLQKIIQQYFAKSTVIHWQGGHIMHEVEAEKSADLILSELRTLKK</sequence>
<feature type="domain" description="AB hydrolase-1" evidence="1">
    <location>
        <begin position="38"/>
        <end position="271"/>
    </location>
</feature>
<dbReference type="Pfam" id="PF12697">
    <property type="entry name" value="Abhydrolase_6"/>
    <property type="match status" value="1"/>
</dbReference>
<dbReference type="PANTHER" id="PTHR43798">
    <property type="entry name" value="MONOACYLGLYCEROL LIPASE"/>
    <property type="match status" value="1"/>
</dbReference>
<dbReference type="InterPro" id="IPR029058">
    <property type="entry name" value="AB_hydrolase_fold"/>
</dbReference>
<proteinExistence type="predicted"/>
<reference evidence="2" key="1">
    <citation type="submission" date="2022-06" db="EMBL/GenBank/DDBJ databases">
        <title>New Polynucleobacter species.</title>
        <authorList>
            <person name="Hahn M.W."/>
        </authorList>
    </citation>
    <scope>NUCLEOTIDE SEQUENCE</scope>
    <source>
        <strain evidence="2">UK-FUSCHL-C3</strain>
    </source>
</reference>
<evidence type="ECO:0000313" key="2">
    <source>
        <dbReference type="EMBL" id="XCC57235.1"/>
    </source>
</evidence>
<name>A0AAU8A0U1_9BURK</name>
<accession>A0AAU8A0U1</accession>